<protein>
    <submittedName>
        <fullName evidence="1">Uncharacterized protein</fullName>
    </submittedName>
</protein>
<proteinExistence type="predicted"/>
<keyword evidence="2" id="KW-1185">Reference proteome</keyword>
<evidence type="ECO:0000313" key="1">
    <source>
        <dbReference type="EMBL" id="KAK7829046.1"/>
    </source>
</evidence>
<accession>A0AAW0JS63</accession>
<reference evidence="1 2" key="1">
    <citation type="journal article" date="2018" name="Sci. Data">
        <title>The draft genome sequence of cork oak.</title>
        <authorList>
            <person name="Ramos A.M."/>
            <person name="Usie A."/>
            <person name="Barbosa P."/>
            <person name="Barros P.M."/>
            <person name="Capote T."/>
            <person name="Chaves I."/>
            <person name="Simoes F."/>
            <person name="Abreu I."/>
            <person name="Carrasquinho I."/>
            <person name="Faro C."/>
            <person name="Guimaraes J.B."/>
            <person name="Mendonca D."/>
            <person name="Nobrega F."/>
            <person name="Rodrigues L."/>
            <person name="Saibo N.J.M."/>
            <person name="Varela M.C."/>
            <person name="Egas C."/>
            <person name="Matos J."/>
            <person name="Miguel C.M."/>
            <person name="Oliveira M.M."/>
            <person name="Ricardo C.P."/>
            <person name="Goncalves S."/>
        </authorList>
    </citation>
    <scope>NUCLEOTIDE SEQUENCE [LARGE SCALE GENOMIC DNA]</scope>
    <source>
        <strain evidence="2">cv. HL8</strain>
    </source>
</reference>
<evidence type="ECO:0000313" key="2">
    <source>
        <dbReference type="Proteomes" id="UP000237347"/>
    </source>
</evidence>
<dbReference type="AlphaFoldDB" id="A0AAW0JS63"/>
<gene>
    <name evidence="1" type="ORF">CFP56_029639</name>
</gene>
<sequence>MDWFLHIPTSRIHHLECFHSDHRLILLISDAEQKRFYKKGRPFRFEAMWIKENSCEDVIKNSWVDVDDTNLVSVLLKKLTSHQDNFRTWNRVTLARKLKELSFAKEDGL</sequence>
<dbReference type="Proteomes" id="UP000237347">
    <property type="component" value="Unassembled WGS sequence"/>
</dbReference>
<organism evidence="1 2">
    <name type="scientific">Quercus suber</name>
    <name type="common">Cork oak</name>
    <dbReference type="NCBI Taxonomy" id="58331"/>
    <lineage>
        <taxon>Eukaryota</taxon>
        <taxon>Viridiplantae</taxon>
        <taxon>Streptophyta</taxon>
        <taxon>Embryophyta</taxon>
        <taxon>Tracheophyta</taxon>
        <taxon>Spermatophyta</taxon>
        <taxon>Magnoliopsida</taxon>
        <taxon>eudicotyledons</taxon>
        <taxon>Gunneridae</taxon>
        <taxon>Pentapetalae</taxon>
        <taxon>rosids</taxon>
        <taxon>fabids</taxon>
        <taxon>Fagales</taxon>
        <taxon>Fagaceae</taxon>
        <taxon>Quercus</taxon>
    </lineage>
</organism>
<comment type="caution">
    <text evidence="1">The sequence shown here is derived from an EMBL/GenBank/DDBJ whole genome shotgun (WGS) entry which is preliminary data.</text>
</comment>
<dbReference type="EMBL" id="PKMF04000489">
    <property type="protein sequence ID" value="KAK7829046.1"/>
    <property type="molecule type" value="Genomic_DNA"/>
</dbReference>
<name>A0AAW0JS63_QUESU</name>